<comment type="caution">
    <text evidence="3">The sequence shown here is derived from an EMBL/GenBank/DDBJ whole genome shotgun (WGS) entry which is preliminary data.</text>
</comment>
<name>A0ABX4MBK6_9ACTO</name>
<feature type="chain" id="PRO_5047348103" evidence="2">
    <location>
        <begin position="26"/>
        <end position="158"/>
    </location>
</feature>
<gene>
    <name evidence="3" type="ORF">BW737_006230</name>
</gene>
<accession>A0ABX4MBK6</accession>
<protein>
    <submittedName>
        <fullName evidence="3">Uncharacterized protein</fullName>
    </submittedName>
</protein>
<evidence type="ECO:0000313" key="3">
    <source>
        <dbReference type="EMBL" id="PHP52870.1"/>
    </source>
</evidence>
<feature type="signal peptide" evidence="2">
    <location>
        <begin position="1"/>
        <end position="25"/>
    </location>
</feature>
<organism evidence="3 4">
    <name type="scientific">Actinomyces ruminis</name>
    <dbReference type="NCBI Taxonomy" id="1937003"/>
    <lineage>
        <taxon>Bacteria</taxon>
        <taxon>Bacillati</taxon>
        <taxon>Actinomycetota</taxon>
        <taxon>Actinomycetes</taxon>
        <taxon>Actinomycetales</taxon>
        <taxon>Actinomycetaceae</taxon>
        <taxon>Actinomyces</taxon>
    </lineage>
</organism>
<keyword evidence="2" id="KW-0732">Signal</keyword>
<feature type="region of interest" description="Disordered" evidence="1">
    <location>
        <begin position="133"/>
        <end position="158"/>
    </location>
</feature>
<reference evidence="3 4" key="1">
    <citation type="submission" date="2017-10" db="EMBL/GenBank/DDBJ databases">
        <title>Draft genome sequence of cellulolytic Actinomyces sp CtC72 isolated from cattle rumen fluid.</title>
        <authorList>
            <person name="Joshi A.J."/>
            <person name="Vasudevan G."/>
            <person name="Lanjekar V.B."/>
            <person name="Hivarkar S."/>
            <person name="Engineer A."/>
            <person name="Pore S.D."/>
            <person name="Dhakephalkar P.K."/>
            <person name="Dagar S."/>
        </authorList>
    </citation>
    <scope>NUCLEOTIDE SEQUENCE [LARGE SCALE GENOMIC DNA]</scope>
    <source>
        <strain evidence="4">CtC72</strain>
    </source>
</reference>
<feature type="compositionally biased region" description="Polar residues" evidence="1">
    <location>
        <begin position="133"/>
        <end position="142"/>
    </location>
</feature>
<keyword evidence="4" id="KW-1185">Reference proteome</keyword>
<proteinExistence type="predicted"/>
<dbReference type="Proteomes" id="UP000194577">
    <property type="component" value="Unassembled WGS sequence"/>
</dbReference>
<evidence type="ECO:0000256" key="2">
    <source>
        <dbReference type="SAM" id="SignalP"/>
    </source>
</evidence>
<evidence type="ECO:0000313" key="4">
    <source>
        <dbReference type="Proteomes" id="UP000194577"/>
    </source>
</evidence>
<sequence>MRRCASTAVRAAAAAALAVALPAAAAQATPATSGTEFATTAELMAASNLSGTVYTTGDETADDGAGMSYTITDTLPDGIEGNIAVPLADGTWAVPQGLPTAPTRASNSTQVEDLIARGESFYDAGTALVWDSSRPTPLTGTVYTVPRRRPTGSPAPPS</sequence>
<dbReference type="EMBL" id="MTPX02000039">
    <property type="protein sequence ID" value="PHP52870.1"/>
    <property type="molecule type" value="Genomic_DNA"/>
</dbReference>
<evidence type="ECO:0000256" key="1">
    <source>
        <dbReference type="SAM" id="MobiDB-lite"/>
    </source>
</evidence>